<name>A0A9W4UAS7_9PLEO</name>
<organism evidence="1 2">
    <name type="scientific">Periconia digitata</name>
    <dbReference type="NCBI Taxonomy" id="1303443"/>
    <lineage>
        <taxon>Eukaryota</taxon>
        <taxon>Fungi</taxon>
        <taxon>Dikarya</taxon>
        <taxon>Ascomycota</taxon>
        <taxon>Pezizomycotina</taxon>
        <taxon>Dothideomycetes</taxon>
        <taxon>Pleosporomycetidae</taxon>
        <taxon>Pleosporales</taxon>
        <taxon>Massarineae</taxon>
        <taxon>Periconiaceae</taxon>
        <taxon>Periconia</taxon>
    </lineage>
</organism>
<keyword evidence="2" id="KW-1185">Reference proteome</keyword>
<comment type="caution">
    <text evidence="1">The sequence shown here is derived from an EMBL/GenBank/DDBJ whole genome shotgun (WGS) entry which is preliminary data.</text>
</comment>
<protein>
    <submittedName>
        <fullName evidence="1">Uncharacterized protein</fullName>
    </submittedName>
</protein>
<reference evidence="1" key="1">
    <citation type="submission" date="2023-01" db="EMBL/GenBank/DDBJ databases">
        <authorList>
            <person name="Van Ghelder C."/>
            <person name="Rancurel C."/>
        </authorList>
    </citation>
    <scope>NUCLEOTIDE SEQUENCE</scope>
    <source>
        <strain evidence="1">CNCM I-4278</strain>
    </source>
</reference>
<dbReference type="AlphaFoldDB" id="A0A9W4UAS7"/>
<evidence type="ECO:0000313" key="2">
    <source>
        <dbReference type="Proteomes" id="UP001152607"/>
    </source>
</evidence>
<proteinExistence type="predicted"/>
<evidence type="ECO:0000313" key="1">
    <source>
        <dbReference type="EMBL" id="CAI6327006.1"/>
    </source>
</evidence>
<accession>A0A9W4UAS7</accession>
<sequence length="100" mass="11038">MVDPRRPAATSSLTHRISWFAKHDRCAYRIELATLIRPNSQLEPCWTRNHATEVLPKPLCRMASHHLTIITIIIVVTGDSAGCAGCAGPVHGTSTQQYMT</sequence>
<dbReference type="Proteomes" id="UP001152607">
    <property type="component" value="Unassembled WGS sequence"/>
</dbReference>
<gene>
    <name evidence="1" type="ORF">PDIGIT_LOCUS3869</name>
</gene>
<dbReference type="EMBL" id="CAOQHR010000002">
    <property type="protein sequence ID" value="CAI6327006.1"/>
    <property type="molecule type" value="Genomic_DNA"/>
</dbReference>